<dbReference type="EMBL" id="KE525300">
    <property type="protein sequence ID" value="KFB45266.1"/>
    <property type="molecule type" value="Genomic_DNA"/>
</dbReference>
<reference evidence="2" key="2">
    <citation type="submission" date="2020-05" db="UniProtKB">
        <authorList>
            <consortium name="EnsemblMetazoa"/>
        </authorList>
    </citation>
    <scope>IDENTIFICATION</scope>
</reference>
<sequence>MLDAFRSGAAIVEGGSCTCSMGSIFSWLISAGHFEQANATAKVHPLWSTTAVGCSLLEKISTSMV</sequence>
<name>A0A084W4X2_ANOSI</name>
<reference evidence="1 3" key="1">
    <citation type="journal article" date="2014" name="BMC Genomics">
        <title>Genome sequence of Anopheles sinensis provides insight into genetics basis of mosquito competence for malaria parasites.</title>
        <authorList>
            <person name="Zhou D."/>
            <person name="Zhang D."/>
            <person name="Ding G."/>
            <person name="Shi L."/>
            <person name="Hou Q."/>
            <person name="Ye Y."/>
            <person name="Xu Y."/>
            <person name="Zhou H."/>
            <person name="Xiong C."/>
            <person name="Li S."/>
            <person name="Yu J."/>
            <person name="Hong S."/>
            <person name="Yu X."/>
            <person name="Zou P."/>
            <person name="Chen C."/>
            <person name="Chang X."/>
            <person name="Wang W."/>
            <person name="Lv Y."/>
            <person name="Sun Y."/>
            <person name="Ma L."/>
            <person name="Shen B."/>
            <person name="Zhu C."/>
        </authorList>
    </citation>
    <scope>NUCLEOTIDE SEQUENCE [LARGE SCALE GENOMIC DNA]</scope>
</reference>
<proteinExistence type="predicted"/>
<keyword evidence="3" id="KW-1185">Reference proteome</keyword>
<evidence type="ECO:0000313" key="1">
    <source>
        <dbReference type="EMBL" id="KFB45266.1"/>
    </source>
</evidence>
<dbReference type="AlphaFoldDB" id="A0A084W4X2"/>
<dbReference type="EMBL" id="ATLV01020404">
    <property type="status" value="NOT_ANNOTATED_CDS"/>
    <property type="molecule type" value="Genomic_DNA"/>
</dbReference>
<evidence type="ECO:0000313" key="2">
    <source>
        <dbReference type="EnsemblMetazoa" id="ASIC013191-PA"/>
    </source>
</evidence>
<accession>A0A084W4X2</accession>
<dbReference type="VEuPathDB" id="VectorBase:ASIC013191"/>
<dbReference type="Proteomes" id="UP000030765">
    <property type="component" value="Unassembled WGS sequence"/>
</dbReference>
<dbReference type="EnsemblMetazoa" id="ASIC013191-RA">
    <property type="protein sequence ID" value="ASIC013191-PA"/>
    <property type="gene ID" value="ASIC013191"/>
</dbReference>
<gene>
    <name evidence="1" type="ORF">ZHAS_00013191</name>
</gene>
<protein>
    <submittedName>
        <fullName evidence="1 2">Uncharacterized protein</fullName>
    </submittedName>
</protein>
<evidence type="ECO:0000313" key="3">
    <source>
        <dbReference type="Proteomes" id="UP000030765"/>
    </source>
</evidence>
<organism evidence="1">
    <name type="scientific">Anopheles sinensis</name>
    <name type="common">Mosquito</name>
    <dbReference type="NCBI Taxonomy" id="74873"/>
    <lineage>
        <taxon>Eukaryota</taxon>
        <taxon>Metazoa</taxon>
        <taxon>Ecdysozoa</taxon>
        <taxon>Arthropoda</taxon>
        <taxon>Hexapoda</taxon>
        <taxon>Insecta</taxon>
        <taxon>Pterygota</taxon>
        <taxon>Neoptera</taxon>
        <taxon>Endopterygota</taxon>
        <taxon>Diptera</taxon>
        <taxon>Nematocera</taxon>
        <taxon>Culicoidea</taxon>
        <taxon>Culicidae</taxon>
        <taxon>Anophelinae</taxon>
        <taxon>Anopheles</taxon>
    </lineage>
</organism>